<evidence type="ECO:0000313" key="2">
    <source>
        <dbReference type="Proteomes" id="UP001054837"/>
    </source>
</evidence>
<dbReference type="AlphaFoldDB" id="A0AAV4R6L0"/>
<dbReference type="Proteomes" id="UP001054837">
    <property type="component" value="Unassembled WGS sequence"/>
</dbReference>
<accession>A0AAV4R6L0</accession>
<organism evidence="1 2">
    <name type="scientific">Caerostris darwini</name>
    <dbReference type="NCBI Taxonomy" id="1538125"/>
    <lineage>
        <taxon>Eukaryota</taxon>
        <taxon>Metazoa</taxon>
        <taxon>Ecdysozoa</taxon>
        <taxon>Arthropoda</taxon>
        <taxon>Chelicerata</taxon>
        <taxon>Arachnida</taxon>
        <taxon>Araneae</taxon>
        <taxon>Araneomorphae</taxon>
        <taxon>Entelegynae</taxon>
        <taxon>Araneoidea</taxon>
        <taxon>Araneidae</taxon>
        <taxon>Caerostris</taxon>
    </lineage>
</organism>
<sequence>MNSDHDTMHYYNTIDQLRNRNFQYDLEKNDGFFRKIDHGMFGKSAEVERELTNIYPTFSNHVNKDKVVEPNCYKTMREPETSSGPTEDIISKPEPVKVRKRFSNYLKDQYRNLADETMGKSYMMMQDLKEVLQKRGISN</sequence>
<proteinExistence type="predicted"/>
<evidence type="ECO:0000313" key="1">
    <source>
        <dbReference type="EMBL" id="GIY17032.1"/>
    </source>
</evidence>
<gene>
    <name evidence="1" type="primary">AVEN_239683_1</name>
    <name evidence="1" type="ORF">CDAR_574201</name>
</gene>
<name>A0AAV4R6L0_9ARAC</name>
<keyword evidence="2" id="KW-1185">Reference proteome</keyword>
<protein>
    <submittedName>
        <fullName evidence="1">Uncharacterized protein</fullName>
    </submittedName>
</protein>
<dbReference type="EMBL" id="BPLQ01005769">
    <property type="protein sequence ID" value="GIY17032.1"/>
    <property type="molecule type" value="Genomic_DNA"/>
</dbReference>
<comment type="caution">
    <text evidence="1">The sequence shown here is derived from an EMBL/GenBank/DDBJ whole genome shotgun (WGS) entry which is preliminary data.</text>
</comment>
<reference evidence="1 2" key="1">
    <citation type="submission" date="2021-06" db="EMBL/GenBank/DDBJ databases">
        <title>Caerostris darwini draft genome.</title>
        <authorList>
            <person name="Kono N."/>
            <person name="Arakawa K."/>
        </authorList>
    </citation>
    <scope>NUCLEOTIDE SEQUENCE [LARGE SCALE GENOMIC DNA]</scope>
</reference>